<dbReference type="Proteomes" id="UP001056120">
    <property type="component" value="Linkage Group LG04"/>
</dbReference>
<gene>
    <name evidence="1" type="ORF">L1987_12040</name>
</gene>
<sequence length="197" mass="22331">MRFYRREAAASWRDTLQMRMSPVEPDWEAVPEVCRVALAEWDKAVAGLGEELMSILCEGLGIKSEKLKELSCLEGRNEVGGLLQVKCGDEWVDVDAVPGAIVINIGDLLQMMSNDEYKSVQHRVLANPVEGVRVSIDVFFTPSNQDKLYGPLPEVTSTTKPAVYQEFKYEDYIRRFFTKELDGKTLINFYKINNTKA</sequence>
<name>A0ACB9JDJ5_9ASTR</name>
<proteinExistence type="predicted"/>
<accession>A0ACB9JDJ5</accession>
<evidence type="ECO:0000313" key="1">
    <source>
        <dbReference type="EMBL" id="KAI3818237.1"/>
    </source>
</evidence>
<protein>
    <submittedName>
        <fullName evidence="1">Uncharacterized protein</fullName>
    </submittedName>
</protein>
<organism evidence="1 2">
    <name type="scientific">Smallanthus sonchifolius</name>
    <dbReference type="NCBI Taxonomy" id="185202"/>
    <lineage>
        <taxon>Eukaryota</taxon>
        <taxon>Viridiplantae</taxon>
        <taxon>Streptophyta</taxon>
        <taxon>Embryophyta</taxon>
        <taxon>Tracheophyta</taxon>
        <taxon>Spermatophyta</taxon>
        <taxon>Magnoliopsida</taxon>
        <taxon>eudicotyledons</taxon>
        <taxon>Gunneridae</taxon>
        <taxon>Pentapetalae</taxon>
        <taxon>asterids</taxon>
        <taxon>campanulids</taxon>
        <taxon>Asterales</taxon>
        <taxon>Asteraceae</taxon>
        <taxon>Asteroideae</taxon>
        <taxon>Heliantheae alliance</taxon>
        <taxon>Millerieae</taxon>
        <taxon>Smallanthus</taxon>
    </lineage>
</organism>
<comment type="caution">
    <text evidence="1">The sequence shown here is derived from an EMBL/GenBank/DDBJ whole genome shotgun (WGS) entry which is preliminary data.</text>
</comment>
<evidence type="ECO:0000313" key="2">
    <source>
        <dbReference type="Proteomes" id="UP001056120"/>
    </source>
</evidence>
<reference evidence="1 2" key="2">
    <citation type="journal article" date="2022" name="Mol. Ecol. Resour.">
        <title>The genomes of chicory, endive, great burdock and yacon provide insights into Asteraceae paleo-polyploidization history and plant inulin production.</title>
        <authorList>
            <person name="Fan W."/>
            <person name="Wang S."/>
            <person name="Wang H."/>
            <person name="Wang A."/>
            <person name="Jiang F."/>
            <person name="Liu H."/>
            <person name="Zhao H."/>
            <person name="Xu D."/>
            <person name="Zhang Y."/>
        </authorList>
    </citation>
    <scope>NUCLEOTIDE SEQUENCE [LARGE SCALE GENOMIC DNA]</scope>
    <source>
        <strain evidence="2">cv. Yunnan</strain>
        <tissue evidence="1">Leaves</tissue>
    </source>
</reference>
<reference evidence="2" key="1">
    <citation type="journal article" date="2022" name="Mol. Ecol. Resour.">
        <title>The genomes of chicory, endive, great burdock and yacon provide insights into Asteraceae palaeo-polyploidization history and plant inulin production.</title>
        <authorList>
            <person name="Fan W."/>
            <person name="Wang S."/>
            <person name="Wang H."/>
            <person name="Wang A."/>
            <person name="Jiang F."/>
            <person name="Liu H."/>
            <person name="Zhao H."/>
            <person name="Xu D."/>
            <person name="Zhang Y."/>
        </authorList>
    </citation>
    <scope>NUCLEOTIDE SEQUENCE [LARGE SCALE GENOMIC DNA]</scope>
    <source>
        <strain evidence="2">cv. Yunnan</strain>
    </source>
</reference>
<keyword evidence="2" id="KW-1185">Reference proteome</keyword>
<dbReference type="EMBL" id="CM042021">
    <property type="protein sequence ID" value="KAI3818237.1"/>
    <property type="molecule type" value="Genomic_DNA"/>
</dbReference>